<feature type="transmembrane region" description="Helical" evidence="7">
    <location>
        <begin position="142"/>
        <end position="165"/>
    </location>
</feature>
<dbReference type="Proteomes" id="UP001579974">
    <property type="component" value="Unassembled WGS sequence"/>
</dbReference>
<protein>
    <submittedName>
        <fullName evidence="9">DedA family protein</fullName>
    </submittedName>
</protein>
<feature type="domain" description="VTT" evidence="8">
    <location>
        <begin position="36"/>
        <end position="161"/>
    </location>
</feature>
<evidence type="ECO:0000256" key="3">
    <source>
        <dbReference type="ARBA" id="ARBA00022475"/>
    </source>
</evidence>
<dbReference type="PANTHER" id="PTHR42709">
    <property type="entry name" value="ALKALINE PHOSPHATASE LIKE PROTEIN"/>
    <property type="match status" value="1"/>
</dbReference>
<dbReference type="InterPro" id="IPR051311">
    <property type="entry name" value="DedA_domain"/>
</dbReference>
<accession>A0ABV5AFB5</accession>
<comment type="caution">
    <text evidence="9">The sequence shown here is derived from an EMBL/GenBank/DDBJ whole genome shotgun (WGS) entry which is preliminary data.</text>
</comment>
<evidence type="ECO:0000256" key="7">
    <source>
        <dbReference type="SAM" id="Phobius"/>
    </source>
</evidence>
<feature type="transmembrane region" description="Helical" evidence="7">
    <location>
        <begin position="57"/>
        <end position="78"/>
    </location>
</feature>
<feature type="transmembrane region" description="Helical" evidence="7">
    <location>
        <begin position="177"/>
        <end position="196"/>
    </location>
</feature>
<keyword evidence="4 7" id="KW-0812">Transmembrane</keyword>
<dbReference type="InterPro" id="IPR032816">
    <property type="entry name" value="VTT_dom"/>
</dbReference>
<evidence type="ECO:0000256" key="1">
    <source>
        <dbReference type="ARBA" id="ARBA00004651"/>
    </source>
</evidence>
<comment type="similarity">
    <text evidence="2">Belongs to the DedA family.</text>
</comment>
<evidence type="ECO:0000256" key="5">
    <source>
        <dbReference type="ARBA" id="ARBA00022989"/>
    </source>
</evidence>
<evidence type="ECO:0000256" key="2">
    <source>
        <dbReference type="ARBA" id="ARBA00010792"/>
    </source>
</evidence>
<evidence type="ECO:0000256" key="6">
    <source>
        <dbReference type="ARBA" id="ARBA00023136"/>
    </source>
</evidence>
<evidence type="ECO:0000313" key="10">
    <source>
        <dbReference type="Proteomes" id="UP001579974"/>
    </source>
</evidence>
<dbReference type="Pfam" id="PF09335">
    <property type="entry name" value="VTT_dom"/>
    <property type="match status" value="1"/>
</dbReference>
<gene>
    <name evidence="9" type="ORF">KKP3000_004334</name>
</gene>
<comment type="subcellular location">
    <subcellularLocation>
        <location evidence="1">Cell membrane</location>
        <topology evidence="1">Multi-pass membrane protein</topology>
    </subcellularLocation>
</comment>
<keyword evidence="10" id="KW-1185">Reference proteome</keyword>
<feature type="transmembrane region" description="Helical" evidence="7">
    <location>
        <begin position="20"/>
        <end position="45"/>
    </location>
</feature>
<dbReference type="PANTHER" id="PTHR42709:SF6">
    <property type="entry name" value="UNDECAPRENYL PHOSPHATE TRANSPORTER A"/>
    <property type="match status" value="1"/>
</dbReference>
<proteinExistence type="inferred from homology"/>
<organism evidence="9 10">
    <name type="scientific">Alicyclobacillus fastidiosus</name>
    <dbReference type="NCBI Taxonomy" id="392011"/>
    <lineage>
        <taxon>Bacteria</taxon>
        <taxon>Bacillati</taxon>
        <taxon>Bacillota</taxon>
        <taxon>Bacilli</taxon>
        <taxon>Bacillales</taxon>
        <taxon>Alicyclobacillaceae</taxon>
        <taxon>Alicyclobacillus</taxon>
    </lineage>
</organism>
<evidence type="ECO:0000259" key="8">
    <source>
        <dbReference type="Pfam" id="PF09335"/>
    </source>
</evidence>
<evidence type="ECO:0000313" key="9">
    <source>
        <dbReference type="EMBL" id="MFB5190848.1"/>
    </source>
</evidence>
<dbReference type="EMBL" id="JBDXSU010000007">
    <property type="protein sequence ID" value="MFB5190848.1"/>
    <property type="molecule type" value="Genomic_DNA"/>
</dbReference>
<evidence type="ECO:0000256" key="4">
    <source>
        <dbReference type="ARBA" id="ARBA00022692"/>
    </source>
</evidence>
<sequence>MGYVMTWIHDISSTIVSLGYPGVFIAMVLEGLGLPFPGDAFLAFYGYAVSESQMNGIAVLCIGSLGYFAGVSIIFWMVRKFGSPVLNPLYRIHILNPARVEHTSALITRYSALVLIPGRFLPGIRSLSTYAASFVGMPYSTFTSYTIVGSVLWCGMWIGLGFWFGENVQTLLKHVQSTLMWVTIVIVLLALLVFVIRRLQSSSRSGQ</sequence>
<reference evidence="9 10" key="1">
    <citation type="journal article" date="2024" name="Int. J. Mol. Sci.">
        <title>Exploration of Alicyclobacillus spp. Genome in Search of Antibiotic Resistance.</title>
        <authorList>
            <person name="Bucka-Kolendo J."/>
            <person name="Kiousi D.E."/>
            <person name="Dekowska A."/>
            <person name="Mikolajczuk-Szczyrba A."/>
            <person name="Karadedos D.M."/>
            <person name="Michael P."/>
            <person name="Galanis A."/>
            <person name="Sokolowska B."/>
        </authorList>
    </citation>
    <scope>NUCLEOTIDE SEQUENCE [LARGE SCALE GENOMIC DNA]</scope>
    <source>
        <strain evidence="9 10">KKP 3000</strain>
    </source>
</reference>
<keyword evidence="5 7" id="KW-1133">Transmembrane helix</keyword>
<name>A0ABV5AFB5_9BACL</name>
<keyword evidence="3" id="KW-1003">Cell membrane</keyword>
<keyword evidence="6 7" id="KW-0472">Membrane</keyword>
<dbReference type="RefSeq" id="WP_275474388.1">
    <property type="nucleotide sequence ID" value="NZ_CP162940.1"/>
</dbReference>